<organism evidence="2 3">
    <name type="scientific">Rhodopila globiformis</name>
    <name type="common">Rhodopseudomonas globiformis</name>
    <dbReference type="NCBI Taxonomy" id="1071"/>
    <lineage>
        <taxon>Bacteria</taxon>
        <taxon>Pseudomonadati</taxon>
        <taxon>Pseudomonadota</taxon>
        <taxon>Alphaproteobacteria</taxon>
        <taxon>Acetobacterales</taxon>
        <taxon>Acetobacteraceae</taxon>
        <taxon>Rhodopila</taxon>
    </lineage>
</organism>
<keyword evidence="3" id="KW-1185">Reference proteome</keyword>
<dbReference type="OrthoDB" id="9813806at2"/>
<evidence type="ECO:0000259" key="1">
    <source>
        <dbReference type="Pfam" id="PF13524"/>
    </source>
</evidence>
<evidence type="ECO:0000313" key="3">
    <source>
        <dbReference type="Proteomes" id="UP000239724"/>
    </source>
</evidence>
<sequence>MPSRPPLIAWIGDVFTRQAAAVANPFDVIAYTDTGMLDLHRAYGFRARTAFVPIAATRAVRSSQERAFRIPDLAFVAAPRPNRRELLARVPHPVAIFGPGWQDAPELAHHRRDARRIGAHELADIYASHMAALNIRHGLVVINGLNQRHFAPYIQGTPVVSDTQPDLPLCFDPGTEMLVYRDGDELRELYAQLRHEPARARIIGLAGQRRVLAHHTYAHRLRTIAELVGEKIAVAA</sequence>
<dbReference type="EMBL" id="NHRY01000182">
    <property type="protein sequence ID" value="PPQ31782.1"/>
    <property type="molecule type" value="Genomic_DNA"/>
</dbReference>
<proteinExistence type="predicted"/>
<reference evidence="2 3" key="1">
    <citation type="journal article" date="2018" name="Arch. Microbiol.">
        <title>New insights into the metabolic potential of the phototrophic purple bacterium Rhodopila globiformis DSM 161(T) from its draft genome sequence and evidence for a vanadium-dependent nitrogenase.</title>
        <authorList>
            <person name="Imhoff J.F."/>
            <person name="Rahn T."/>
            <person name="Kunzel S."/>
            <person name="Neulinger S.C."/>
        </authorList>
    </citation>
    <scope>NUCLEOTIDE SEQUENCE [LARGE SCALE GENOMIC DNA]</scope>
    <source>
        <strain evidence="2 3">DSM 161</strain>
    </source>
</reference>
<gene>
    <name evidence="2" type="ORF">CCS01_16305</name>
</gene>
<name>A0A2S6NAX7_RHOGL</name>
<comment type="caution">
    <text evidence="2">The sequence shown here is derived from an EMBL/GenBank/DDBJ whole genome shotgun (WGS) entry which is preliminary data.</text>
</comment>
<dbReference type="InterPro" id="IPR055259">
    <property type="entry name" value="YkvP/CgeB_Glyco_trans-like"/>
</dbReference>
<accession>A0A2S6NAX7</accession>
<evidence type="ECO:0000313" key="2">
    <source>
        <dbReference type="EMBL" id="PPQ31782.1"/>
    </source>
</evidence>
<dbReference type="AlphaFoldDB" id="A0A2S6NAX7"/>
<protein>
    <recommendedName>
        <fullName evidence="1">Spore protein YkvP/CgeB glycosyl transferase-like domain-containing protein</fullName>
    </recommendedName>
</protein>
<dbReference type="Proteomes" id="UP000239724">
    <property type="component" value="Unassembled WGS sequence"/>
</dbReference>
<dbReference type="Pfam" id="PF13524">
    <property type="entry name" value="Glyco_trans_1_2"/>
    <property type="match status" value="1"/>
</dbReference>
<feature type="domain" description="Spore protein YkvP/CgeB glycosyl transferase-like" evidence="1">
    <location>
        <begin position="85"/>
        <end position="225"/>
    </location>
</feature>